<accession>A0A3D8Y716</accession>
<evidence type="ECO:0000256" key="1">
    <source>
        <dbReference type="SAM" id="Phobius"/>
    </source>
</evidence>
<reference evidence="2 3" key="1">
    <citation type="submission" date="2018-07" db="EMBL/GenBank/DDBJ databases">
        <title>Dyadobacter roseus sp. nov., isolated from rose rhizosphere soil.</title>
        <authorList>
            <person name="Chen L."/>
        </authorList>
    </citation>
    <scope>NUCLEOTIDE SEQUENCE [LARGE SCALE GENOMIC DNA]</scope>
    <source>
        <strain evidence="2 3">RS19</strain>
    </source>
</reference>
<name>A0A3D8Y716_9BACT</name>
<gene>
    <name evidence="2" type="ORF">DSL64_21410</name>
</gene>
<feature type="transmembrane region" description="Helical" evidence="1">
    <location>
        <begin position="12"/>
        <end position="32"/>
    </location>
</feature>
<sequence length="153" mass="18376">MNNLIKISRGDARLLQIIGWIFTLSLLVPILIRICLNFNYYLVVILGFALAFSIIFQKGNFKLWNIWYENNFIQFCNVYNSESVIIEEFDKILMTILFRNEYKLYLRNGKTYKFRINPAENLKLWLKSDEQYCARELTNKLRGEQNRYYSSVK</sequence>
<proteinExistence type="predicted"/>
<evidence type="ECO:0000313" key="3">
    <source>
        <dbReference type="Proteomes" id="UP000256373"/>
    </source>
</evidence>
<dbReference type="EMBL" id="QNUL01000022">
    <property type="protein sequence ID" value="REA58168.1"/>
    <property type="molecule type" value="Genomic_DNA"/>
</dbReference>
<dbReference type="AlphaFoldDB" id="A0A3D8Y716"/>
<evidence type="ECO:0000313" key="2">
    <source>
        <dbReference type="EMBL" id="REA58168.1"/>
    </source>
</evidence>
<keyword evidence="3" id="KW-1185">Reference proteome</keyword>
<keyword evidence="1" id="KW-0812">Transmembrane</keyword>
<protein>
    <submittedName>
        <fullName evidence="2">Uncharacterized protein</fullName>
    </submittedName>
</protein>
<organism evidence="2 3">
    <name type="scientific">Dyadobacter luteus</name>
    <dbReference type="NCBI Taxonomy" id="2259619"/>
    <lineage>
        <taxon>Bacteria</taxon>
        <taxon>Pseudomonadati</taxon>
        <taxon>Bacteroidota</taxon>
        <taxon>Cytophagia</taxon>
        <taxon>Cytophagales</taxon>
        <taxon>Spirosomataceae</taxon>
        <taxon>Dyadobacter</taxon>
    </lineage>
</organism>
<feature type="transmembrane region" description="Helical" evidence="1">
    <location>
        <begin position="38"/>
        <end position="56"/>
    </location>
</feature>
<keyword evidence="1" id="KW-1133">Transmembrane helix</keyword>
<keyword evidence="1" id="KW-0472">Membrane</keyword>
<dbReference type="Proteomes" id="UP000256373">
    <property type="component" value="Unassembled WGS sequence"/>
</dbReference>
<comment type="caution">
    <text evidence="2">The sequence shown here is derived from an EMBL/GenBank/DDBJ whole genome shotgun (WGS) entry which is preliminary data.</text>
</comment>